<keyword evidence="2" id="KW-1185">Reference proteome</keyword>
<dbReference type="RefSeq" id="WP_085018190.1">
    <property type="nucleotide sequence ID" value="NZ_BMHD01000001.1"/>
</dbReference>
<proteinExistence type="predicted"/>
<dbReference type="EMBL" id="CP020715">
    <property type="protein sequence ID" value="ARJ04253.1"/>
    <property type="molecule type" value="Genomic_DNA"/>
</dbReference>
<accession>A0A1X9LGI3</accession>
<protein>
    <submittedName>
        <fullName evidence="1">Uncharacterized protein</fullName>
    </submittedName>
</protein>
<name>A0A1X9LGI3_9MICO</name>
<organism evidence="1 2">
    <name type="scientific">Cnuibacter physcomitrellae</name>
    <dbReference type="NCBI Taxonomy" id="1619308"/>
    <lineage>
        <taxon>Bacteria</taxon>
        <taxon>Bacillati</taxon>
        <taxon>Actinomycetota</taxon>
        <taxon>Actinomycetes</taxon>
        <taxon>Micrococcales</taxon>
        <taxon>Microbacteriaceae</taxon>
        <taxon>Cnuibacter</taxon>
    </lineage>
</organism>
<dbReference type="KEGG" id="cphy:B5808_02685"/>
<gene>
    <name evidence="1" type="ORF">B5808_02685</name>
</gene>
<reference evidence="1 2" key="1">
    <citation type="submission" date="2017-04" db="EMBL/GenBank/DDBJ databases">
        <authorList>
            <person name="Afonso C.L."/>
            <person name="Miller P.J."/>
            <person name="Scott M.A."/>
            <person name="Spackman E."/>
            <person name="Goraichik I."/>
            <person name="Dimitrov K.M."/>
            <person name="Suarez D.L."/>
            <person name="Swayne D.E."/>
        </authorList>
    </citation>
    <scope>NUCLEOTIDE SEQUENCE [LARGE SCALE GENOMIC DNA]</scope>
    <source>
        <strain evidence="2">XA(T)</strain>
    </source>
</reference>
<dbReference type="AlphaFoldDB" id="A0A1X9LGI3"/>
<dbReference type="Proteomes" id="UP000192775">
    <property type="component" value="Chromosome"/>
</dbReference>
<dbReference type="STRING" id="1619308.B5808_02685"/>
<evidence type="ECO:0000313" key="1">
    <source>
        <dbReference type="EMBL" id="ARJ04253.1"/>
    </source>
</evidence>
<sequence length="167" mass="18144">MLIHTVGSFRRRALDPRFAEWPVGTVFTRDDVSILGQSLVEAAGTVGTPLVRVGERSAPSIEGRFCCVVVTRVEAVIAAESGVGEEVWLDAELDADAVVRGSALLLGRAGTRMRRPYIVRPALRPGDLRIALPGDVAEGDLVALACRRPVALHDIRRRPYHPERLSS</sequence>
<evidence type="ECO:0000313" key="2">
    <source>
        <dbReference type="Proteomes" id="UP000192775"/>
    </source>
</evidence>